<sequence>MSSSLIADPAKILSLIEELCDIPYTEVQRRLNRYVQNATNAKLVFLISILVESEEMVIHVIGEEILDRELRFLIPNNVLYEAVINKTSLVLSVAKLDEELLRYINRITDATPQSLLTIPIQHPFKHYTVLLVCLVDYTDGDEARHACTEIVQECFRFCLGYLLSSLRCYEETRVKQQCQNLLAVSRKLFTHLGDFPDLLREIMAEVRKLTNAERCSLFLLDPDQQDLVAKVFDGISTDETVNEMRIPIGQGIAGHVATTGKLLNIRDAYNHPLFYRGIDEATGFKTRNILCFPIRDEKGIVGVAQLCNKINGLYFDAFDEQIATAFSIYCGISIMHSIVYKKMQDAQARNKLSNEIMMYHMKVEESAVQALLNCRDDHNIKDFNKFHFSPRSVPYKHMPCYTIKMFTDLSFLKYWRIKMPTLA</sequence>
<dbReference type="InterPro" id="IPR002073">
    <property type="entry name" value="PDEase_catalytic_dom"/>
</dbReference>
<evidence type="ECO:0000313" key="5">
    <source>
        <dbReference type="EMBL" id="KMQ96414.1"/>
    </source>
</evidence>
<feature type="non-terminal residue" evidence="5">
    <location>
        <position position="423"/>
    </location>
</feature>
<reference evidence="5 6" key="1">
    <citation type="submission" date="2015-04" db="EMBL/GenBank/DDBJ databases">
        <title>Lasius niger genome sequencing.</title>
        <authorList>
            <person name="Konorov E.A."/>
            <person name="Nikitin M.A."/>
            <person name="Kirill M.V."/>
            <person name="Chang P."/>
        </authorList>
    </citation>
    <scope>NUCLEOTIDE SEQUENCE [LARGE SCALE GENOMIC DNA]</scope>
    <source>
        <tissue evidence="5">Whole</tissue>
    </source>
</reference>
<proteinExistence type="inferred from homology"/>
<evidence type="ECO:0000313" key="6">
    <source>
        <dbReference type="Proteomes" id="UP000036403"/>
    </source>
</evidence>
<evidence type="ECO:0000256" key="1">
    <source>
        <dbReference type="ARBA" id="ARBA00001968"/>
    </source>
</evidence>
<comment type="caution">
    <text evidence="5">The sequence shown here is derived from an EMBL/GenBank/DDBJ whole genome shotgun (WGS) entry which is preliminary data.</text>
</comment>
<comment type="cofactor">
    <cofactor evidence="1">
        <name>a divalent metal cation</name>
        <dbReference type="ChEBI" id="CHEBI:60240"/>
    </cofactor>
</comment>
<dbReference type="FunFam" id="3.30.450.40:FF:000007">
    <property type="entry name" value="Phosphodiesterase"/>
    <property type="match status" value="1"/>
</dbReference>
<comment type="similarity">
    <text evidence="2">Belongs to the cyclic nucleotide phosphodiesterase family.</text>
</comment>
<dbReference type="Pfam" id="PF01590">
    <property type="entry name" value="GAF"/>
    <property type="match status" value="1"/>
</dbReference>
<dbReference type="GO" id="GO:0007165">
    <property type="term" value="P:signal transduction"/>
    <property type="evidence" value="ECO:0007669"/>
    <property type="project" value="InterPro"/>
</dbReference>
<evidence type="ECO:0000259" key="4">
    <source>
        <dbReference type="PROSITE" id="PS51845"/>
    </source>
</evidence>
<evidence type="ECO:0000256" key="3">
    <source>
        <dbReference type="ARBA" id="ARBA00012319"/>
    </source>
</evidence>
<dbReference type="AlphaFoldDB" id="A0A0J7L1Q7"/>
<name>A0A0J7L1Q7_LASNI</name>
<keyword evidence="6" id="KW-1185">Reference proteome</keyword>
<evidence type="ECO:0000256" key="2">
    <source>
        <dbReference type="ARBA" id="ARBA00007648"/>
    </source>
</evidence>
<accession>A0A0J7L1Q7</accession>
<dbReference type="Proteomes" id="UP000036403">
    <property type="component" value="Unassembled WGS sequence"/>
</dbReference>
<dbReference type="EMBL" id="LBMM01001379">
    <property type="protein sequence ID" value="KMQ96414.1"/>
    <property type="molecule type" value="Genomic_DNA"/>
</dbReference>
<dbReference type="InterPro" id="IPR029016">
    <property type="entry name" value="GAF-like_dom_sf"/>
</dbReference>
<dbReference type="SMART" id="SM00065">
    <property type="entry name" value="GAF"/>
    <property type="match status" value="1"/>
</dbReference>
<dbReference type="PaxDb" id="67767-A0A0J7L1Q7"/>
<dbReference type="SUPFAM" id="SSF55781">
    <property type="entry name" value="GAF domain-like"/>
    <property type="match status" value="2"/>
</dbReference>
<dbReference type="InterPro" id="IPR003018">
    <property type="entry name" value="GAF"/>
</dbReference>
<dbReference type="EC" id="3.1.4.35" evidence="3"/>
<feature type="domain" description="PDEase" evidence="4">
    <location>
        <begin position="360"/>
        <end position="423"/>
    </location>
</feature>
<dbReference type="OrthoDB" id="295473at2759"/>
<dbReference type="PROSITE" id="PS51845">
    <property type="entry name" value="PDEASE_I_2"/>
    <property type="match status" value="1"/>
</dbReference>
<organism evidence="5 6">
    <name type="scientific">Lasius niger</name>
    <name type="common">Black garden ant</name>
    <dbReference type="NCBI Taxonomy" id="67767"/>
    <lineage>
        <taxon>Eukaryota</taxon>
        <taxon>Metazoa</taxon>
        <taxon>Ecdysozoa</taxon>
        <taxon>Arthropoda</taxon>
        <taxon>Hexapoda</taxon>
        <taxon>Insecta</taxon>
        <taxon>Pterygota</taxon>
        <taxon>Neoptera</taxon>
        <taxon>Endopterygota</taxon>
        <taxon>Hymenoptera</taxon>
        <taxon>Apocrita</taxon>
        <taxon>Aculeata</taxon>
        <taxon>Formicoidea</taxon>
        <taxon>Formicidae</taxon>
        <taxon>Formicinae</taxon>
        <taxon>Lasius</taxon>
        <taxon>Lasius</taxon>
    </lineage>
</organism>
<protein>
    <recommendedName>
        <fullName evidence="3">3',5'-cyclic-GMP phosphodiesterase</fullName>
        <ecNumber evidence="3">3.1.4.35</ecNumber>
    </recommendedName>
</protein>
<dbReference type="GO" id="GO:0047555">
    <property type="term" value="F:3',5'-cyclic-GMP phosphodiesterase activity"/>
    <property type="evidence" value="ECO:0007669"/>
    <property type="project" value="UniProtKB-EC"/>
</dbReference>
<gene>
    <name evidence="5" type="ORF">RF55_3294</name>
</gene>
<dbReference type="PANTHER" id="PTHR11347">
    <property type="entry name" value="CYCLIC NUCLEOTIDE PHOSPHODIESTERASE"/>
    <property type="match status" value="1"/>
</dbReference>
<dbReference type="STRING" id="67767.A0A0J7L1Q7"/>
<dbReference type="Gene3D" id="3.30.450.40">
    <property type="match status" value="2"/>
</dbReference>